<sequence>MGNVFDKTYGFISDVIHVNWLKTLYINFRMLPFIDAIRLPIIIWGRCQLALKGGKIVFAVPVKRGLLKIGYHYEIFSFKEPSQIKVHGTFTIKGEVWLGSSIKIFIEPNANLCMGELSSLGSCSSLVCSKSVVFSDYARVGSFSDISDSNYHYMKNLIDNSIFPYSKPILIGTRNYIGSRVALLPGTMTPDNITIGFGSVCNKDYRGIIPENSIMAGVPAKLVKKDIVRIFDFKKESVIRDFFLQSGEDVYYDNI</sequence>
<protein>
    <recommendedName>
        <fullName evidence="1">Acetyltransferase</fullName>
        <ecNumber evidence="1">2.3.1.-</ecNumber>
    </recommendedName>
</protein>
<evidence type="ECO:0000313" key="2">
    <source>
        <dbReference type="EMBL" id="MBC8592215.1"/>
    </source>
</evidence>
<keyword evidence="1" id="KW-0012">Acyltransferase</keyword>
<reference evidence="2" key="1">
    <citation type="submission" date="2020-08" db="EMBL/GenBank/DDBJ databases">
        <title>Genome public.</title>
        <authorList>
            <person name="Liu C."/>
            <person name="Sun Q."/>
        </authorList>
    </citation>
    <scope>NUCLEOTIDE SEQUENCE</scope>
    <source>
        <strain evidence="2">N12</strain>
    </source>
</reference>
<evidence type="ECO:0000256" key="1">
    <source>
        <dbReference type="RuleBase" id="RU367021"/>
    </source>
</evidence>
<dbReference type="InterPro" id="IPR039369">
    <property type="entry name" value="LacA-like"/>
</dbReference>
<keyword evidence="1" id="KW-0808">Transferase</keyword>
<dbReference type="AlphaFoldDB" id="A0A926IP64"/>
<comment type="caution">
    <text evidence="2">The sequence shown here is derived from an EMBL/GenBank/DDBJ whole genome shotgun (WGS) entry which is preliminary data.</text>
</comment>
<dbReference type="GO" id="GO:0008870">
    <property type="term" value="F:galactoside O-acetyltransferase activity"/>
    <property type="evidence" value="ECO:0007669"/>
    <property type="project" value="TreeGrafter"/>
</dbReference>
<proteinExistence type="inferred from homology"/>
<dbReference type="PANTHER" id="PTHR43017:SF1">
    <property type="entry name" value="ACETYLTRANSFERASE YJL218W-RELATED"/>
    <property type="match status" value="1"/>
</dbReference>
<dbReference type="EC" id="2.3.1.-" evidence="1"/>
<name>A0A926IP64_9BACT</name>
<dbReference type="SUPFAM" id="SSF51161">
    <property type="entry name" value="Trimeric LpxA-like enzymes"/>
    <property type="match status" value="1"/>
</dbReference>
<dbReference type="RefSeq" id="WP_262433430.1">
    <property type="nucleotide sequence ID" value="NZ_JACRTF010000001.1"/>
</dbReference>
<accession>A0A926IP64</accession>
<dbReference type="PANTHER" id="PTHR43017">
    <property type="entry name" value="GALACTOSIDE O-ACETYLTRANSFERASE"/>
    <property type="match status" value="1"/>
</dbReference>
<organism evidence="2 3">
    <name type="scientific">Jilunia laotingensis</name>
    <dbReference type="NCBI Taxonomy" id="2763675"/>
    <lineage>
        <taxon>Bacteria</taxon>
        <taxon>Pseudomonadati</taxon>
        <taxon>Bacteroidota</taxon>
        <taxon>Bacteroidia</taxon>
        <taxon>Bacteroidales</taxon>
        <taxon>Bacteroidaceae</taxon>
        <taxon>Jilunia</taxon>
    </lineage>
</organism>
<gene>
    <name evidence="2" type="ORF">H8744_02955</name>
</gene>
<dbReference type="EMBL" id="JACRTF010000001">
    <property type="protein sequence ID" value="MBC8592215.1"/>
    <property type="molecule type" value="Genomic_DNA"/>
</dbReference>
<dbReference type="InterPro" id="IPR011004">
    <property type="entry name" value="Trimer_LpxA-like_sf"/>
</dbReference>
<dbReference type="Proteomes" id="UP000651085">
    <property type="component" value="Unassembled WGS sequence"/>
</dbReference>
<dbReference type="Gene3D" id="2.160.10.10">
    <property type="entry name" value="Hexapeptide repeat proteins"/>
    <property type="match status" value="1"/>
</dbReference>
<evidence type="ECO:0000313" key="3">
    <source>
        <dbReference type="Proteomes" id="UP000651085"/>
    </source>
</evidence>
<keyword evidence="3" id="KW-1185">Reference proteome</keyword>
<comment type="similarity">
    <text evidence="1">Belongs to the transferase hexapeptide repeat family.</text>
</comment>